<dbReference type="GO" id="GO:0051287">
    <property type="term" value="F:NAD binding"/>
    <property type="evidence" value="ECO:0007669"/>
    <property type="project" value="InterPro"/>
</dbReference>
<dbReference type="EMBL" id="LAZR01014720">
    <property type="protein sequence ID" value="KKM16223.1"/>
    <property type="molecule type" value="Genomic_DNA"/>
</dbReference>
<evidence type="ECO:0000313" key="2">
    <source>
        <dbReference type="EMBL" id="KKM16223.1"/>
    </source>
</evidence>
<dbReference type="InterPro" id="IPR001135">
    <property type="entry name" value="NADH_Q_OxRdtase_suD"/>
</dbReference>
<dbReference type="PANTHER" id="PTHR11993">
    <property type="entry name" value="NADH-UBIQUINONE OXIDOREDUCTASE 49 KDA SUBUNIT"/>
    <property type="match status" value="1"/>
</dbReference>
<dbReference type="AlphaFoldDB" id="A0A0F9K286"/>
<dbReference type="Gene3D" id="1.10.645.10">
    <property type="entry name" value="Cytochrome-c3 Hydrogenase, chain B"/>
    <property type="match status" value="1"/>
</dbReference>
<accession>A0A0F9K286</accession>
<proteinExistence type="inferred from homology"/>
<feature type="domain" description="NADH-quinone oxidoreductase subunit D" evidence="1">
    <location>
        <begin position="302"/>
        <end position="378"/>
    </location>
</feature>
<dbReference type="PANTHER" id="PTHR11993:SF10">
    <property type="entry name" value="NADH DEHYDROGENASE [UBIQUINONE] IRON-SULFUR PROTEIN 2, MITOCHONDRIAL"/>
    <property type="match status" value="1"/>
</dbReference>
<organism evidence="2">
    <name type="scientific">marine sediment metagenome</name>
    <dbReference type="NCBI Taxonomy" id="412755"/>
    <lineage>
        <taxon>unclassified sequences</taxon>
        <taxon>metagenomes</taxon>
        <taxon>ecological metagenomes</taxon>
    </lineage>
</organism>
<dbReference type="SUPFAM" id="SSF56762">
    <property type="entry name" value="HydB/Nqo4-like"/>
    <property type="match status" value="1"/>
</dbReference>
<dbReference type="GO" id="GO:0016651">
    <property type="term" value="F:oxidoreductase activity, acting on NAD(P)H"/>
    <property type="evidence" value="ECO:0007669"/>
    <property type="project" value="InterPro"/>
</dbReference>
<dbReference type="Pfam" id="PF00346">
    <property type="entry name" value="Complex1_49kDa"/>
    <property type="match status" value="2"/>
</dbReference>
<protein>
    <recommendedName>
        <fullName evidence="1">NADH-quinone oxidoreductase subunit D domain-containing protein</fullName>
    </recommendedName>
</protein>
<sequence length="378" mass="42653">MTTEYSVTPGKDLETIDINVNVGPQHPATHGVFRMVLTVDGEQVVDVDPIIGYMHRGAEKLSENCDYRQAIGYQDRTDYLAQFNTELCYVLAVEKLAGIEPPERAEYIRVILAELNRIASHYMFMGAFGTDIGVFGTAFMYTFRDREIIQDLFEEVTGERMMYAYFRAGGVAWDVPKDFRERCREVLDAVRRGIGDIDGLMTDNEVIIARCRGLGPVTPEDAINWGLTGPMLRATGLAHDVRRAEPYCIYDRFEFDIPTGVQGDVYDRYLVRLEEMRQSVRIVEQALEGMPEGPIMAEGLKRTLRLPEGEVYMRNETPRGEYGIYLISKGGDKPYRLKIRSPAFCSLSALKAMSVGSYVADTIINLGSIDIVLCEVDR</sequence>
<reference evidence="2" key="1">
    <citation type="journal article" date="2015" name="Nature">
        <title>Complex archaea that bridge the gap between prokaryotes and eukaryotes.</title>
        <authorList>
            <person name="Spang A."/>
            <person name="Saw J.H."/>
            <person name="Jorgensen S.L."/>
            <person name="Zaremba-Niedzwiedzka K."/>
            <person name="Martijn J."/>
            <person name="Lind A.E."/>
            <person name="van Eijk R."/>
            <person name="Schleper C."/>
            <person name="Guy L."/>
            <person name="Ettema T.J."/>
        </authorList>
    </citation>
    <scope>NUCLEOTIDE SEQUENCE</scope>
</reference>
<dbReference type="GO" id="GO:0048038">
    <property type="term" value="F:quinone binding"/>
    <property type="evidence" value="ECO:0007669"/>
    <property type="project" value="InterPro"/>
</dbReference>
<dbReference type="InterPro" id="IPR022885">
    <property type="entry name" value="NDH1_su_D/H"/>
</dbReference>
<comment type="caution">
    <text evidence="2">The sequence shown here is derived from an EMBL/GenBank/DDBJ whole genome shotgun (WGS) entry which is preliminary data.</text>
</comment>
<name>A0A0F9K286_9ZZZZ</name>
<dbReference type="InterPro" id="IPR029014">
    <property type="entry name" value="NiFe-Hase_large"/>
</dbReference>
<evidence type="ECO:0000259" key="1">
    <source>
        <dbReference type="Pfam" id="PF00346"/>
    </source>
</evidence>
<gene>
    <name evidence="2" type="ORF">LCGC14_1687980</name>
</gene>
<dbReference type="HAMAP" id="MF_01358">
    <property type="entry name" value="NDH1_NuoD"/>
    <property type="match status" value="1"/>
</dbReference>
<feature type="domain" description="NADH-quinone oxidoreductase subunit D" evidence="1">
    <location>
        <begin position="131"/>
        <end position="301"/>
    </location>
</feature>
<dbReference type="NCBIfam" id="NF004739">
    <property type="entry name" value="PRK06075.1"/>
    <property type="match status" value="1"/>
</dbReference>